<name>A0A021VY71_9CELL</name>
<dbReference type="GO" id="GO:0005829">
    <property type="term" value="C:cytosol"/>
    <property type="evidence" value="ECO:0007669"/>
    <property type="project" value="TreeGrafter"/>
</dbReference>
<dbReference type="SUPFAM" id="SSF111331">
    <property type="entry name" value="NAD kinase/diacylglycerol kinase-like"/>
    <property type="match status" value="1"/>
</dbReference>
<dbReference type="InterPro" id="IPR004363">
    <property type="entry name" value="Methylgl_synth"/>
</dbReference>
<dbReference type="GO" id="GO:0016301">
    <property type="term" value="F:kinase activity"/>
    <property type="evidence" value="ECO:0007669"/>
    <property type="project" value="UniProtKB-KW"/>
</dbReference>
<reference evidence="2 3" key="1">
    <citation type="submission" date="2014-01" db="EMBL/GenBank/DDBJ databases">
        <title>Actinotalea ferrariae CF5-4.</title>
        <authorList>
            <person name="Chen F."/>
            <person name="Li Y."/>
            <person name="Wang G."/>
        </authorList>
    </citation>
    <scope>NUCLEOTIDE SEQUENCE [LARGE SCALE GENOMIC DNA]</scope>
    <source>
        <strain evidence="2 3">CF5-4</strain>
    </source>
</reference>
<dbReference type="InterPro" id="IPR016064">
    <property type="entry name" value="NAD/diacylglycerol_kinase_sf"/>
</dbReference>
<dbReference type="Pfam" id="PF19279">
    <property type="entry name" value="YegS_C"/>
    <property type="match status" value="1"/>
</dbReference>
<dbReference type="AlphaFoldDB" id="A0A021VY71"/>
<accession>A0A021VY71</accession>
<dbReference type="PANTHER" id="PTHR30492:SF0">
    <property type="entry name" value="METHYLGLYOXAL SYNTHASE"/>
    <property type="match status" value="1"/>
</dbReference>
<dbReference type="Proteomes" id="UP000019753">
    <property type="component" value="Unassembled WGS sequence"/>
</dbReference>
<evidence type="ECO:0000259" key="1">
    <source>
        <dbReference type="PROSITE" id="PS50146"/>
    </source>
</evidence>
<dbReference type="OrthoDB" id="3171056at2"/>
<dbReference type="RefSeq" id="WP_034221910.1">
    <property type="nucleotide sequence ID" value="NZ_AXCW01000010.1"/>
</dbReference>
<dbReference type="GO" id="GO:0008929">
    <property type="term" value="F:methylglyoxal synthase activity"/>
    <property type="evidence" value="ECO:0007669"/>
    <property type="project" value="InterPro"/>
</dbReference>
<dbReference type="Gene3D" id="3.40.50.10330">
    <property type="entry name" value="Probable inorganic polyphosphate/atp-NAD kinase, domain 1"/>
    <property type="match status" value="1"/>
</dbReference>
<proteinExistence type="predicted"/>
<protein>
    <submittedName>
        <fullName evidence="2">Sphingosine kinase</fullName>
    </submittedName>
</protein>
<dbReference type="PROSITE" id="PS50146">
    <property type="entry name" value="DAGK"/>
    <property type="match status" value="1"/>
</dbReference>
<dbReference type="PANTHER" id="PTHR30492">
    <property type="entry name" value="METHYLGLYOXAL SYNTHASE"/>
    <property type="match status" value="1"/>
</dbReference>
<dbReference type="InterPro" id="IPR017438">
    <property type="entry name" value="ATP-NAD_kinase_N"/>
</dbReference>
<dbReference type="Gene3D" id="2.60.200.40">
    <property type="match status" value="1"/>
</dbReference>
<keyword evidence="2" id="KW-0418">Kinase</keyword>
<gene>
    <name evidence="2" type="ORF">N866_00710</name>
</gene>
<evidence type="ECO:0000313" key="3">
    <source>
        <dbReference type="Proteomes" id="UP000019753"/>
    </source>
</evidence>
<keyword evidence="2" id="KW-0808">Transferase</keyword>
<keyword evidence="3" id="KW-1185">Reference proteome</keyword>
<comment type="caution">
    <text evidence="2">The sequence shown here is derived from an EMBL/GenBank/DDBJ whole genome shotgun (WGS) entry which is preliminary data.</text>
</comment>
<sequence>MGQRGGLDVPTVAVVLHKKKVRDKDRRRVRAALRAAGVDAPLWYEVPKSRKARKKARRAAREGADVVIAWGGDGTVQRCVDALAGRDVDLAIIPAGTSNLLASALRVPDSPKDAVRVALDGATRVLDTGTVNGEHFAVVAGAGMDALLVRDAGSGLKDKIGRAAYVYTGVKHAGFDAFDVDVEVDGERVFRGKSTSVLIGNVPGGVGGLEVFDSSDPDDGVLEVGVVTAEGPLQMVRAVARTVLGRAEDSPFLRTSSGHDVVLQFGRPVPYEVDGGDRKPTRMLEIEAHPRSIRVRVPHSDTADPTG</sequence>
<evidence type="ECO:0000313" key="2">
    <source>
        <dbReference type="EMBL" id="EYR64950.1"/>
    </source>
</evidence>
<dbReference type="Pfam" id="PF00781">
    <property type="entry name" value="DAGK_cat"/>
    <property type="match status" value="1"/>
</dbReference>
<dbReference type="InterPro" id="IPR001206">
    <property type="entry name" value="Diacylglycerol_kinase_cat_dom"/>
</dbReference>
<dbReference type="GO" id="GO:0019242">
    <property type="term" value="P:methylglyoxal biosynthetic process"/>
    <property type="evidence" value="ECO:0007669"/>
    <property type="project" value="InterPro"/>
</dbReference>
<dbReference type="InterPro" id="IPR045540">
    <property type="entry name" value="YegS/DAGK_C"/>
</dbReference>
<dbReference type="EMBL" id="AXCW01000010">
    <property type="protein sequence ID" value="EYR64950.1"/>
    <property type="molecule type" value="Genomic_DNA"/>
</dbReference>
<feature type="domain" description="DAGKc" evidence="1">
    <location>
        <begin position="7"/>
        <end position="135"/>
    </location>
</feature>
<organism evidence="2 3">
    <name type="scientific">Actinotalea ferrariae CF5-4</name>
    <dbReference type="NCBI Taxonomy" id="948458"/>
    <lineage>
        <taxon>Bacteria</taxon>
        <taxon>Bacillati</taxon>
        <taxon>Actinomycetota</taxon>
        <taxon>Actinomycetes</taxon>
        <taxon>Micrococcales</taxon>
        <taxon>Cellulomonadaceae</taxon>
        <taxon>Actinotalea</taxon>
    </lineage>
</organism>